<dbReference type="PROSITE" id="PS50113">
    <property type="entry name" value="PAC"/>
    <property type="match status" value="3"/>
</dbReference>
<dbReference type="SUPFAM" id="SSF141868">
    <property type="entry name" value="EAL domain-like"/>
    <property type="match status" value="1"/>
</dbReference>
<dbReference type="InterPro" id="IPR000160">
    <property type="entry name" value="GGDEF_dom"/>
</dbReference>
<dbReference type="InterPro" id="IPR000014">
    <property type="entry name" value="PAS"/>
</dbReference>
<dbReference type="SMART" id="SM00091">
    <property type="entry name" value="PAS"/>
    <property type="match status" value="4"/>
</dbReference>
<feature type="domain" description="PAC" evidence="3">
    <location>
        <begin position="368"/>
        <end position="420"/>
    </location>
</feature>
<feature type="domain" description="PAS" evidence="2">
    <location>
        <begin position="291"/>
        <end position="363"/>
    </location>
</feature>
<dbReference type="CDD" id="cd01948">
    <property type="entry name" value="EAL"/>
    <property type="match status" value="1"/>
</dbReference>
<dbReference type="InterPro" id="IPR013655">
    <property type="entry name" value="PAS_fold_3"/>
</dbReference>
<evidence type="ECO:0000259" key="3">
    <source>
        <dbReference type="PROSITE" id="PS50113"/>
    </source>
</evidence>
<dbReference type="PROSITE" id="PS50887">
    <property type="entry name" value="GGDEF"/>
    <property type="match status" value="1"/>
</dbReference>
<dbReference type="Pfam" id="PF08447">
    <property type="entry name" value="PAS_3"/>
    <property type="match status" value="2"/>
</dbReference>
<feature type="domain" description="EAL" evidence="4">
    <location>
        <begin position="719"/>
        <end position="971"/>
    </location>
</feature>
<name>A0ABV6RHT5_9GAMM</name>
<protein>
    <submittedName>
        <fullName evidence="6">EAL domain-containing protein</fullName>
    </submittedName>
</protein>
<feature type="domain" description="PAS" evidence="2">
    <location>
        <begin position="417"/>
        <end position="476"/>
    </location>
</feature>
<dbReference type="NCBIfam" id="TIGR00254">
    <property type="entry name" value="GGDEF"/>
    <property type="match status" value="1"/>
</dbReference>
<dbReference type="RefSeq" id="WP_386664246.1">
    <property type="nucleotide sequence ID" value="NZ_JBHLTG010000001.1"/>
</dbReference>
<dbReference type="SMART" id="SM00086">
    <property type="entry name" value="PAC"/>
    <property type="match status" value="4"/>
</dbReference>
<dbReference type="CDD" id="cd00130">
    <property type="entry name" value="PAS"/>
    <property type="match status" value="3"/>
</dbReference>
<proteinExistence type="predicted"/>
<dbReference type="InterPro" id="IPR035965">
    <property type="entry name" value="PAS-like_dom_sf"/>
</dbReference>
<dbReference type="Pfam" id="PF00563">
    <property type="entry name" value="EAL"/>
    <property type="match status" value="1"/>
</dbReference>
<dbReference type="PANTHER" id="PTHR44757:SF2">
    <property type="entry name" value="BIOFILM ARCHITECTURE MAINTENANCE PROTEIN MBAA"/>
    <property type="match status" value="1"/>
</dbReference>
<dbReference type="PROSITE" id="PS50112">
    <property type="entry name" value="PAS"/>
    <property type="match status" value="3"/>
</dbReference>
<dbReference type="PANTHER" id="PTHR44757">
    <property type="entry name" value="DIGUANYLATE CYCLASE DGCP"/>
    <property type="match status" value="1"/>
</dbReference>
<dbReference type="EMBL" id="JBHLTG010000001">
    <property type="protein sequence ID" value="MFC0676547.1"/>
    <property type="molecule type" value="Genomic_DNA"/>
</dbReference>
<keyword evidence="7" id="KW-1185">Reference proteome</keyword>
<evidence type="ECO:0000313" key="6">
    <source>
        <dbReference type="EMBL" id="MFC0676547.1"/>
    </source>
</evidence>
<evidence type="ECO:0000259" key="2">
    <source>
        <dbReference type="PROSITE" id="PS50112"/>
    </source>
</evidence>
<organism evidence="6 7">
    <name type="scientific">Lysobacter korlensis</name>
    <dbReference type="NCBI Taxonomy" id="553636"/>
    <lineage>
        <taxon>Bacteria</taxon>
        <taxon>Pseudomonadati</taxon>
        <taxon>Pseudomonadota</taxon>
        <taxon>Gammaproteobacteria</taxon>
        <taxon>Lysobacterales</taxon>
        <taxon>Lysobacteraceae</taxon>
        <taxon>Lysobacter</taxon>
    </lineage>
</organism>
<dbReference type="CDD" id="cd01949">
    <property type="entry name" value="GGDEF"/>
    <property type="match status" value="1"/>
</dbReference>
<dbReference type="SMART" id="SM00267">
    <property type="entry name" value="GGDEF"/>
    <property type="match status" value="1"/>
</dbReference>
<dbReference type="PROSITE" id="PS50883">
    <property type="entry name" value="EAL"/>
    <property type="match status" value="1"/>
</dbReference>
<feature type="domain" description="PAC" evidence="3">
    <location>
        <begin position="123"/>
        <end position="173"/>
    </location>
</feature>
<dbReference type="InterPro" id="IPR000700">
    <property type="entry name" value="PAS-assoc_C"/>
</dbReference>
<dbReference type="Gene3D" id="3.30.450.20">
    <property type="entry name" value="PAS domain"/>
    <property type="match status" value="4"/>
</dbReference>
<keyword evidence="1" id="KW-0472">Membrane</keyword>
<gene>
    <name evidence="6" type="ORF">ACFFGH_01610</name>
</gene>
<dbReference type="Pfam" id="PF13188">
    <property type="entry name" value="PAS_8"/>
    <property type="match status" value="1"/>
</dbReference>
<feature type="domain" description="GGDEF" evidence="5">
    <location>
        <begin position="577"/>
        <end position="710"/>
    </location>
</feature>
<dbReference type="InterPro" id="IPR035919">
    <property type="entry name" value="EAL_sf"/>
</dbReference>
<dbReference type="Gene3D" id="2.10.70.100">
    <property type="match status" value="1"/>
</dbReference>
<evidence type="ECO:0000259" key="4">
    <source>
        <dbReference type="PROSITE" id="PS50883"/>
    </source>
</evidence>
<dbReference type="NCBIfam" id="TIGR00229">
    <property type="entry name" value="sensory_box"/>
    <property type="match status" value="3"/>
</dbReference>
<evidence type="ECO:0000259" key="5">
    <source>
        <dbReference type="PROSITE" id="PS50887"/>
    </source>
</evidence>
<dbReference type="InterPro" id="IPR001610">
    <property type="entry name" value="PAC"/>
</dbReference>
<dbReference type="SMART" id="SM00052">
    <property type="entry name" value="EAL"/>
    <property type="match status" value="1"/>
</dbReference>
<dbReference type="Pfam" id="PF13426">
    <property type="entry name" value="PAS_9"/>
    <property type="match status" value="1"/>
</dbReference>
<dbReference type="SUPFAM" id="SSF55785">
    <property type="entry name" value="PYP-like sensor domain (PAS domain)"/>
    <property type="match status" value="4"/>
</dbReference>
<keyword evidence="1" id="KW-1133">Transmembrane helix</keyword>
<dbReference type="Proteomes" id="UP001589896">
    <property type="component" value="Unassembled WGS sequence"/>
</dbReference>
<comment type="caution">
    <text evidence="6">The sequence shown here is derived from an EMBL/GenBank/DDBJ whole genome shotgun (WGS) entry which is preliminary data.</text>
</comment>
<reference evidence="6 7" key="1">
    <citation type="submission" date="2024-09" db="EMBL/GenBank/DDBJ databases">
        <authorList>
            <person name="Sun Q."/>
            <person name="Mori K."/>
        </authorList>
    </citation>
    <scope>NUCLEOTIDE SEQUENCE [LARGE SCALE GENOMIC DNA]</scope>
    <source>
        <strain evidence="6 7">KCTC 23076</strain>
    </source>
</reference>
<dbReference type="SUPFAM" id="SSF55073">
    <property type="entry name" value="Nucleotide cyclase"/>
    <property type="match status" value="1"/>
</dbReference>
<feature type="domain" description="PAC" evidence="3">
    <location>
        <begin position="491"/>
        <end position="545"/>
    </location>
</feature>
<dbReference type="Gene3D" id="3.30.70.270">
    <property type="match status" value="1"/>
</dbReference>
<dbReference type="Pfam" id="PF00990">
    <property type="entry name" value="GGDEF"/>
    <property type="match status" value="1"/>
</dbReference>
<feature type="transmembrane region" description="Helical" evidence="1">
    <location>
        <begin position="6"/>
        <end position="25"/>
    </location>
</feature>
<evidence type="ECO:0000313" key="7">
    <source>
        <dbReference type="Proteomes" id="UP001589896"/>
    </source>
</evidence>
<dbReference type="Gene3D" id="3.20.20.450">
    <property type="entry name" value="EAL domain"/>
    <property type="match status" value="1"/>
</dbReference>
<sequence>MQAIEFGLAVLVGVLAIVAIALYAYRRGARQGRAREAALTGRLAELESANTRLRHAERLAGIGEYDWNVETGALWWSENCYRLYGIDPAGGISIERAFGAIHPDDAELARTSTDALLAGGPLTEHKLRIVRPDGSVRSMLSGGEVYRDGGQLHVFGVMKDVTDLADADARLARAEAQYRFLFEHNPLPMWVFDRETLRFLAVNDAMLRHYGYAREELLAQSLEFMHPPDEAEAVRAAVRWESAERPQGRVWTHLRKDGRRVRTAIYPHDIEFCGRPARLVAAQDVTERERNEQRFRLIARATSDAVYDYDIEHGRLWWGESFYALFGYSAETLSPTLDAWAELLHPDDAVWTSASFAAALESPEADEWTAEYRLRRSDGRYAQVLERGLFSRNSEGRAVRMVGGLLDVTEQRRSEADLRLLRRAVEAAYNGVVIADAREPDLPIVYVNRAAEAMTGYSASEMLGRNCRFLQGDDRDQPGIDAIRQALLEAREARVLVRNYRKDGTLFWNDFQIAPVRNERGTLTHFLGVFNDVSERQRYEEQLAHRATHDELTGLPNRLLLDDRLQQAILGSQRYGRGTTVVFIDLDDFKLVNDSLGHTAGDAALREVARRLEGVVRDTDTVSRFGGDEFVAVLTEQSSANGTLEVIRRISAALAQPIALGEVSHTLTASIGYCAYPQDGEDPETLLRHADLAMYQAKRHGRNRAMPYREEFDASVAHRLQLLNQLRDALERREFVLAFQPLFAPDGRPVALEALVRWQHPTRGLLLPGEFIGICEESGLIVELGRRILREAARHYALLVEAGLGELRIAVNVSAAQFTDELFTDIESTLQEFTLPHGVLEIELTESVIMESPTRAIELMQRLAALGVSFSVDDFGTGYSSLAYLKRFPIDRLKIDRSFVQDLGVDDDDAAICQSIIGLAHSLDIRTVAEGIETEQQLAWLQARGCDELQGYLLGRPQPFETVLALLRRSHGSAAG</sequence>
<dbReference type="InterPro" id="IPR052155">
    <property type="entry name" value="Biofilm_reg_signaling"/>
</dbReference>
<dbReference type="InterPro" id="IPR043128">
    <property type="entry name" value="Rev_trsase/Diguanyl_cyclase"/>
</dbReference>
<dbReference type="InterPro" id="IPR001633">
    <property type="entry name" value="EAL_dom"/>
</dbReference>
<evidence type="ECO:0000256" key="1">
    <source>
        <dbReference type="SAM" id="Phobius"/>
    </source>
</evidence>
<keyword evidence="1" id="KW-0812">Transmembrane</keyword>
<accession>A0ABV6RHT5</accession>
<dbReference type="InterPro" id="IPR029787">
    <property type="entry name" value="Nucleotide_cyclase"/>
</dbReference>
<feature type="domain" description="PAS" evidence="2">
    <location>
        <begin position="174"/>
        <end position="229"/>
    </location>
</feature>